<dbReference type="PhylomeDB" id="T1J5R8"/>
<dbReference type="Gene3D" id="2.60.120.590">
    <property type="entry name" value="Alpha-ketoglutarate-dependent dioxygenase AlkB-like"/>
    <property type="match status" value="1"/>
</dbReference>
<sequence>MNGMNYAICIRREAGFCGVQFKPGENIQGAFDLDPGTGVDDLSSSDAFCTHDALVIPAAANAGEHGLPMLNDPTASKFCGLRLNAVPHSQRADNFGVITTLPGSIQVFFNTDANPPAPHRYDRGFHLRFQQRPCTFLHTNSRLPQPDPLATGSFNHILFRALKSMDNKRRSNRIQGGWSKPVPTRTQAKPLLEGQSHTGKAFEYKESAEAQACRQKPPEINYNTNETLFETILSTTENGKSIIRYYPEFLSNADEAFVQLEKEEWEEIKGINRGTEFLMPRQMIWYGPYPYSFAGATLKNHKVMPPIVQEINELIRKLMKKEKNFNSVLINHYRDNKDSVDWHSDDETLFGKQPFIASISLGDTRNFELRQKPILPDTTYEYSQHVSIPLVHGSLLIMEGAVQLDWQHRLRKEFHTRKKRFNLTFRDCI</sequence>
<dbReference type="EMBL" id="JH431866">
    <property type="status" value="NOT_ANNOTATED_CDS"/>
    <property type="molecule type" value="Genomic_DNA"/>
</dbReference>
<feature type="domain" description="CUB" evidence="4">
    <location>
        <begin position="1"/>
        <end position="132"/>
    </location>
</feature>
<accession>T1J5R8</accession>
<protein>
    <recommendedName>
        <fullName evidence="8">Fe2OG dioxygenase domain-containing protein</fullName>
    </recommendedName>
</protein>
<dbReference type="GO" id="GO:0005739">
    <property type="term" value="C:mitochondrion"/>
    <property type="evidence" value="ECO:0007669"/>
    <property type="project" value="TreeGrafter"/>
</dbReference>
<evidence type="ECO:0000256" key="2">
    <source>
        <dbReference type="ARBA" id="ARBA00023157"/>
    </source>
</evidence>
<dbReference type="InterPro" id="IPR037151">
    <property type="entry name" value="AlkB-like_sf"/>
</dbReference>
<dbReference type="Pfam" id="PF26080">
    <property type="entry name" value="CUB_animal"/>
    <property type="match status" value="1"/>
</dbReference>
<reference evidence="7" key="1">
    <citation type="submission" date="2011-05" db="EMBL/GenBank/DDBJ databases">
        <authorList>
            <person name="Richards S.R."/>
            <person name="Qu J."/>
            <person name="Jiang H."/>
            <person name="Jhangiani S.N."/>
            <person name="Agravi P."/>
            <person name="Goodspeed R."/>
            <person name="Gross S."/>
            <person name="Mandapat C."/>
            <person name="Jackson L."/>
            <person name="Mathew T."/>
            <person name="Pu L."/>
            <person name="Thornton R."/>
            <person name="Saada N."/>
            <person name="Wilczek-Boney K.B."/>
            <person name="Lee S."/>
            <person name="Kovar C."/>
            <person name="Wu Y."/>
            <person name="Scherer S.E."/>
            <person name="Worley K.C."/>
            <person name="Muzny D.M."/>
            <person name="Gibbs R."/>
        </authorList>
    </citation>
    <scope>NUCLEOTIDE SEQUENCE</scope>
    <source>
        <strain evidence="7">Brora</strain>
    </source>
</reference>
<dbReference type="AlphaFoldDB" id="T1J5R8"/>
<comment type="cofactor">
    <cofactor evidence="1">
        <name>Fe(2+)</name>
        <dbReference type="ChEBI" id="CHEBI:29033"/>
    </cofactor>
</comment>
<dbReference type="Pfam" id="PF13532">
    <property type="entry name" value="2OG-FeII_Oxy_2"/>
    <property type="match status" value="1"/>
</dbReference>
<dbReference type="HOGENOM" id="CLU_639884_0_0_1"/>
<comment type="caution">
    <text evidence="3">Lacks conserved residue(s) required for the propagation of feature annotation.</text>
</comment>
<reference evidence="6" key="2">
    <citation type="submission" date="2015-02" db="UniProtKB">
        <authorList>
            <consortium name="EnsemblMetazoa"/>
        </authorList>
    </citation>
    <scope>IDENTIFICATION</scope>
</reference>
<dbReference type="GO" id="GO:0005654">
    <property type="term" value="C:nucleoplasm"/>
    <property type="evidence" value="ECO:0007669"/>
    <property type="project" value="TreeGrafter"/>
</dbReference>
<evidence type="ECO:0000259" key="4">
    <source>
        <dbReference type="PROSITE" id="PS01180"/>
    </source>
</evidence>
<evidence type="ECO:0000313" key="6">
    <source>
        <dbReference type="EnsemblMetazoa" id="SMAR008973-PA"/>
    </source>
</evidence>
<dbReference type="STRING" id="126957.T1J5R8"/>
<organism evidence="6 7">
    <name type="scientific">Strigamia maritima</name>
    <name type="common">European centipede</name>
    <name type="synonym">Geophilus maritimus</name>
    <dbReference type="NCBI Taxonomy" id="126957"/>
    <lineage>
        <taxon>Eukaryota</taxon>
        <taxon>Metazoa</taxon>
        <taxon>Ecdysozoa</taxon>
        <taxon>Arthropoda</taxon>
        <taxon>Myriapoda</taxon>
        <taxon>Chilopoda</taxon>
        <taxon>Pleurostigmophora</taxon>
        <taxon>Geophilomorpha</taxon>
        <taxon>Linotaeniidae</taxon>
        <taxon>Strigamia</taxon>
    </lineage>
</organism>
<feature type="domain" description="Fe2OG dioxygenase" evidence="5">
    <location>
        <begin position="324"/>
        <end position="429"/>
    </location>
</feature>
<dbReference type="eggNOG" id="ENOG502QW9E">
    <property type="taxonomic scope" value="Eukaryota"/>
</dbReference>
<evidence type="ECO:0000256" key="1">
    <source>
        <dbReference type="ARBA" id="ARBA00001954"/>
    </source>
</evidence>
<dbReference type="Proteomes" id="UP000014500">
    <property type="component" value="Unassembled WGS sequence"/>
</dbReference>
<dbReference type="PANTHER" id="PTHR31212:SF4">
    <property type="entry name" value="ALPHA-KETOGLUTARATE-DEPENDENT DIOXYGENASE ALKB HOMOLOG 3"/>
    <property type="match status" value="1"/>
</dbReference>
<dbReference type="OMA" id="NRIQGGW"/>
<dbReference type="InterPro" id="IPR005123">
    <property type="entry name" value="Oxoglu/Fe-dep_dioxygenase_dom"/>
</dbReference>
<dbReference type="EnsemblMetazoa" id="SMAR008973-RA">
    <property type="protein sequence ID" value="SMAR008973-PA"/>
    <property type="gene ID" value="SMAR008973"/>
</dbReference>
<dbReference type="GO" id="GO:0051213">
    <property type="term" value="F:dioxygenase activity"/>
    <property type="evidence" value="ECO:0007669"/>
    <property type="project" value="InterPro"/>
</dbReference>
<dbReference type="InterPro" id="IPR058698">
    <property type="entry name" value="CUB_metazoa"/>
</dbReference>
<proteinExistence type="predicted"/>
<dbReference type="SUPFAM" id="SSF51197">
    <property type="entry name" value="Clavaminate synthase-like"/>
    <property type="match status" value="1"/>
</dbReference>
<keyword evidence="7" id="KW-1185">Reference proteome</keyword>
<dbReference type="InterPro" id="IPR027450">
    <property type="entry name" value="AlkB-like"/>
</dbReference>
<dbReference type="InterPro" id="IPR000859">
    <property type="entry name" value="CUB_dom"/>
</dbReference>
<dbReference type="PANTHER" id="PTHR31212">
    <property type="entry name" value="ALPHA-KETOGLUTARATE-DEPENDENT DIOXYGENASE ALKB HOMOLOG 3"/>
    <property type="match status" value="1"/>
</dbReference>
<dbReference type="PROSITE" id="PS01180">
    <property type="entry name" value="CUB"/>
    <property type="match status" value="1"/>
</dbReference>
<evidence type="ECO:0000313" key="7">
    <source>
        <dbReference type="Proteomes" id="UP000014500"/>
    </source>
</evidence>
<dbReference type="InterPro" id="IPR032854">
    <property type="entry name" value="ALKBH3"/>
</dbReference>
<evidence type="ECO:0000256" key="3">
    <source>
        <dbReference type="PROSITE-ProRule" id="PRU00059"/>
    </source>
</evidence>
<keyword evidence="2" id="KW-1015">Disulfide bond</keyword>
<dbReference type="GO" id="GO:0006307">
    <property type="term" value="P:DNA alkylation repair"/>
    <property type="evidence" value="ECO:0007669"/>
    <property type="project" value="InterPro"/>
</dbReference>
<dbReference type="PROSITE" id="PS51471">
    <property type="entry name" value="FE2OG_OXY"/>
    <property type="match status" value="1"/>
</dbReference>
<name>T1J5R8_STRMM</name>
<evidence type="ECO:0000259" key="5">
    <source>
        <dbReference type="PROSITE" id="PS51471"/>
    </source>
</evidence>
<evidence type="ECO:0008006" key="8">
    <source>
        <dbReference type="Google" id="ProtNLM"/>
    </source>
</evidence>